<dbReference type="InterPro" id="IPR001173">
    <property type="entry name" value="Glyco_trans_2-like"/>
</dbReference>
<keyword evidence="5" id="KW-1185">Reference proteome</keyword>
<keyword evidence="2 4" id="KW-0808">Transferase</keyword>
<evidence type="ECO:0000313" key="4">
    <source>
        <dbReference type="EMBL" id="MDO4841461.1"/>
    </source>
</evidence>
<dbReference type="GO" id="GO:0016757">
    <property type="term" value="F:glycosyltransferase activity"/>
    <property type="evidence" value="ECO:0007669"/>
    <property type="project" value="UniProtKB-KW"/>
</dbReference>
<dbReference type="Pfam" id="PF00535">
    <property type="entry name" value="Glycos_transf_2"/>
    <property type="match status" value="1"/>
</dbReference>
<dbReference type="AlphaFoldDB" id="A0AA43RII0"/>
<dbReference type="SUPFAM" id="SSF53448">
    <property type="entry name" value="Nucleotide-diphospho-sugar transferases"/>
    <property type="match status" value="1"/>
</dbReference>
<evidence type="ECO:0000313" key="5">
    <source>
        <dbReference type="Proteomes" id="UP001168575"/>
    </source>
</evidence>
<dbReference type="PANTHER" id="PTHR22916">
    <property type="entry name" value="GLYCOSYLTRANSFERASE"/>
    <property type="match status" value="1"/>
</dbReference>
<dbReference type="InterPro" id="IPR029044">
    <property type="entry name" value="Nucleotide-diphossugar_trans"/>
</dbReference>
<evidence type="ECO:0000259" key="3">
    <source>
        <dbReference type="Pfam" id="PF00535"/>
    </source>
</evidence>
<dbReference type="PANTHER" id="PTHR22916:SF51">
    <property type="entry name" value="GLYCOSYLTRANSFERASE EPSH-RELATED"/>
    <property type="match status" value="1"/>
</dbReference>
<evidence type="ECO:0000256" key="2">
    <source>
        <dbReference type="ARBA" id="ARBA00022679"/>
    </source>
</evidence>
<gene>
    <name evidence="4" type="ORF">Q3982_02145</name>
</gene>
<evidence type="ECO:0000256" key="1">
    <source>
        <dbReference type="ARBA" id="ARBA00022676"/>
    </source>
</evidence>
<dbReference type="Proteomes" id="UP001168575">
    <property type="component" value="Unassembled WGS sequence"/>
</dbReference>
<dbReference type="EC" id="2.4.-.-" evidence="4"/>
<keyword evidence="1 4" id="KW-0328">Glycosyltransferase</keyword>
<proteinExistence type="predicted"/>
<comment type="caution">
    <text evidence="4">The sequence shown here is derived from an EMBL/GenBank/DDBJ whole genome shotgun (WGS) entry which is preliminary data.</text>
</comment>
<dbReference type="Gene3D" id="3.90.550.10">
    <property type="entry name" value="Spore Coat Polysaccharide Biosynthesis Protein SpsA, Chain A"/>
    <property type="match status" value="1"/>
</dbReference>
<feature type="domain" description="Glycosyltransferase 2-like" evidence="3">
    <location>
        <begin position="440"/>
        <end position="591"/>
    </location>
</feature>
<reference evidence="4" key="1">
    <citation type="submission" date="2023-07" db="EMBL/GenBank/DDBJ databases">
        <title>Between Cages and Wild: Unraveling the Impact of Captivity on Animal Microbiomes and Antimicrobial Resistance.</title>
        <authorList>
            <person name="Schmartz G.P."/>
            <person name="Rehner J."/>
            <person name="Schuff M.J."/>
            <person name="Becker S.L."/>
            <person name="Kravczyk M."/>
            <person name="Gurevich A."/>
            <person name="Francke R."/>
            <person name="Mueller R."/>
            <person name="Keller V."/>
            <person name="Keller A."/>
        </authorList>
    </citation>
    <scope>NUCLEOTIDE SEQUENCE</scope>
    <source>
        <strain evidence="4">S12M_St_49</strain>
    </source>
</reference>
<accession>A0AA43RII0</accession>
<dbReference type="EMBL" id="JAUMVS010000019">
    <property type="protein sequence ID" value="MDO4841461.1"/>
    <property type="molecule type" value="Genomic_DNA"/>
</dbReference>
<protein>
    <submittedName>
        <fullName evidence="4">Glycosyltransferase</fullName>
        <ecNumber evidence="4">2.4.-.-</ecNumber>
    </submittedName>
</protein>
<organism evidence="4 5">
    <name type="scientific">Phoenicibacter congonensis</name>
    <dbReference type="NCBI Taxonomy" id="1944646"/>
    <lineage>
        <taxon>Bacteria</taxon>
        <taxon>Bacillati</taxon>
        <taxon>Actinomycetota</taxon>
        <taxon>Coriobacteriia</taxon>
        <taxon>Eggerthellales</taxon>
        <taxon>Eggerthellaceae</taxon>
        <taxon>Phoenicibacter</taxon>
    </lineage>
</organism>
<name>A0AA43RII0_9ACTN</name>
<sequence length="807" mass="91979">MKIFVASWFFPPATSSEGIVTFKLLSHSKHTYDVCSADSDLWSYGHKLNLTAENINVFPIKTNDIDEWIDGCVKLFLERNKTENYDAIMTRSMPPESIEVAKKIKEAAPDAKWIASIADPIAKSPYDIKALILDNKNITERDKADFQVALYAGCDGWSEHPSAEIQQMCKSKEVEDYAIHNADALIFPLDTLKNYVLAGRRRKNAFSVPHSFDKEFYPTPASVEKQDGVTELTFLGHSDGLRSLEPLVRAMKVLRDKDEEAIKHLKLRFIGNVPDEVRTLIYNYYLFDNIAVEDSVDYLTSLKIMQETDWLIHIDAAFGFLEQPGDTVFFAGKIADYFGTDKPILAITGDYSPAYSMIKDAGGTCCESKEINELSEILRKIADGSLKPEINRSYRDKFASAEVAKAYDAKLENAVHPTSEFSRTAWPEVKGEDAKSKFLSICVPSYNVEQYLDRCLLSLVSSDVANKLEVIVVNDGSHDNTINIAKAYQEHYPSIIKIVDKENGGHGSTINAALEVATGTYFRVIDGDDWVDSRNLSEMITNLEKMDRPADLVSTNYHQVYVNDGHTVAWTKIGSLENYKEYSFKKTDFSQEYFTMASSMFKTEILKKAKFKLQEHTFYVDVEYILFPIPFVNTVVFTPEYVYKYAVGNADQSINRDVFVKRYDHHDRVIRRMVKYFHDHKRKMNANQVGYMKTRIVYNLLNSHFTLSLLWDANKEEGLERAKDFDKFLGKTDKEIYEAIGNEYPLIHDMRESDYAESAFGVVGSLYDSISALQQKEKIHEIGSKGIMKIVPRNRITRKIANTIVKK</sequence>
<dbReference type="CDD" id="cd00761">
    <property type="entry name" value="Glyco_tranf_GTA_type"/>
    <property type="match status" value="1"/>
</dbReference>